<reference evidence="4 5" key="1">
    <citation type="submission" date="2016-10" db="EMBL/GenBank/DDBJ databases">
        <authorList>
            <person name="de Groot N.N."/>
        </authorList>
    </citation>
    <scope>NUCLEOTIDE SEQUENCE [LARGE SCALE GENOMIC DNA]</scope>
    <source>
        <strain evidence="4 5">DSM 19547</strain>
    </source>
</reference>
<dbReference type="CDD" id="cd00293">
    <property type="entry name" value="USP-like"/>
    <property type="match status" value="1"/>
</dbReference>
<dbReference type="STRING" id="441119.SAMN04488047_101107"/>
<name>A0A1I5KHC9_9RHOB</name>
<accession>A0A1I5KHC9</accession>
<sequence length="279" mass="29805">MSVKSILTVVKDPGADAQALEASAAMASARDAHLKVLCLGLDRTHPGVYYAGANAMALKHNLDQAKDEAQEAETAVRTRLKAEMIAWEAAPAVAQLETVAALVAQESRYADLVMLPRPYGEDRGAEDVAVAEAALFGGRAPVLVVPPAQTMNVSPRNVLVAWDESAEALVAARRALPFLQQADRVTVTLVDPPAHGPERSDPGGPLCQMLVRHGVKTEVSVLARTMPRVSDVLIRAARDTEADMIVMGAYGHSRFRESILGGATRHMLEQADLPVLMAH</sequence>
<dbReference type="Gene3D" id="3.40.50.12370">
    <property type="match status" value="1"/>
</dbReference>
<protein>
    <submittedName>
        <fullName evidence="4">Nucleotide-binding universal stress protein, UspA family</fullName>
    </submittedName>
</protein>
<dbReference type="EMBL" id="FOXA01000001">
    <property type="protein sequence ID" value="SFO84388.1"/>
    <property type="molecule type" value="Genomic_DNA"/>
</dbReference>
<keyword evidence="5" id="KW-1185">Reference proteome</keyword>
<dbReference type="InterPro" id="IPR006015">
    <property type="entry name" value="Universal_stress_UspA"/>
</dbReference>
<evidence type="ECO:0000259" key="3">
    <source>
        <dbReference type="Pfam" id="PF00582"/>
    </source>
</evidence>
<dbReference type="Pfam" id="PF00582">
    <property type="entry name" value="Usp"/>
    <property type="match status" value="1"/>
</dbReference>
<dbReference type="InterPro" id="IPR006016">
    <property type="entry name" value="UspA"/>
</dbReference>
<feature type="domain" description="UspA" evidence="3">
    <location>
        <begin position="156"/>
        <end position="278"/>
    </location>
</feature>
<evidence type="ECO:0000313" key="5">
    <source>
        <dbReference type="Proteomes" id="UP000199356"/>
    </source>
</evidence>
<keyword evidence="2" id="KW-0175">Coiled coil</keyword>
<feature type="coiled-coil region" evidence="2">
    <location>
        <begin position="55"/>
        <end position="82"/>
    </location>
</feature>
<dbReference type="PANTHER" id="PTHR46268:SF15">
    <property type="entry name" value="UNIVERSAL STRESS PROTEIN HP_0031"/>
    <property type="match status" value="1"/>
</dbReference>
<organism evidence="4 5">
    <name type="scientific">Tranquillimonas alkanivorans</name>
    <dbReference type="NCBI Taxonomy" id="441119"/>
    <lineage>
        <taxon>Bacteria</taxon>
        <taxon>Pseudomonadati</taxon>
        <taxon>Pseudomonadota</taxon>
        <taxon>Alphaproteobacteria</taxon>
        <taxon>Rhodobacterales</taxon>
        <taxon>Roseobacteraceae</taxon>
        <taxon>Tranquillimonas</taxon>
    </lineage>
</organism>
<dbReference type="SUPFAM" id="SSF52402">
    <property type="entry name" value="Adenine nucleotide alpha hydrolases-like"/>
    <property type="match status" value="2"/>
</dbReference>
<dbReference type="OrthoDB" id="9804721at2"/>
<evidence type="ECO:0000313" key="4">
    <source>
        <dbReference type="EMBL" id="SFO84388.1"/>
    </source>
</evidence>
<dbReference type="PANTHER" id="PTHR46268">
    <property type="entry name" value="STRESS RESPONSE PROTEIN NHAX"/>
    <property type="match status" value="1"/>
</dbReference>
<dbReference type="Proteomes" id="UP000199356">
    <property type="component" value="Unassembled WGS sequence"/>
</dbReference>
<evidence type="ECO:0000256" key="2">
    <source>
        <dbReference type="SAM" id="Coils"/>
    </source>
</evidence>
<dbReference type="RefSeq" id="WP_093416291.1">
    <property type="nucleotide sequence ID" value="NZ_FOXA01000001.1"/>
</dbReference>
<comment type="similarity">
    <text evidence="1">Belongs to the universal stress protein A family.</text>
</comment>
<dbReference type="PRINTS" id="PR01438">
    <property type="entry name" value="UNVRSLSTRESS"/>
</dbReference>
<proteinExistence type="inferred from homology"/>
<evidence type="ECO:0000256" key="1">
    <source>
        <dbReference type="ARBA" id="ARBA00008791"/>
    </source>
</evidence>
<dbReference type="AlphaFoldDB" id="A0A1I5KHC9"/>
<gene>
    <name evidence="4" type="ORF">SAMN04488047_101107</name>
</gene>